<dbReference type="GO" id="GO:0003677">
    <property type="term" value="F:DNA binding"/>
    <property type="evidence" value="ECO:0007669"/>
    <property type="project" value="UniProtKB-KW"/>
</dbReference>
<gene>
    <name evidence="2" type="ORF">N825_31505</name>
</gene>
<dbReference type="AlphaFoldDB" id="W9H579"/>
<evidence type="ECO:0000259" key="1">
    <source>
        <dbReference type="PROSITE" id="PS51742"/>
    </source>
</evidence>
<keyword evidence="2" id="KW-0238">DNA-binding</keyword>
<evidence type="ECO:0000313" key="3">
    <source>
        <dbReference type="Proteomes" id="UP000019486"/>
    </source>
</evidence>
<dbReference type="EMBL" id="AVFL01000005">
    <property type="protein sequence ID" value="EWY41184.1"/>
    <property type="molecule type" value="Genomic_DNA"/>
</dbReference>
<proteinExistence type="predicted"/>
<reference evidence="2 3" key="1">
    <citation type="submission" date="2013-08" db="EMBL/GenBank/DDBJ databases">
        <title>The genome sequence of Skermanella stibiiresistens.</title>
        <authorList>
            <person name="Zhu W."/>
            <person name="Wang G."/>
        </authorList>
    </citation>
    <scope>NUCLEOTIDE SEQUENCE [LARGE SCALE GENOMIC DNA]</scope>
    <source>
        <strain evidence="2 3">SB22</strain>
    </source>
</reference>
<dbReference type="PROSITE" id="PS51742">
    <property type="entry name" value="PPC"/>
    <property type="match status" value="1"/>
</dbReference>
<dbReference type="Proteomes" id="UP000019486">
    <property type="component" value="Unassembled WGS sequence"/>
</dbReference>
<dbReference type="PANTHER" id="PTHR34988:SF1">
    <property type="entry name" value="DNA-BINDING PROTEIN"/>
    <property type="match status" value="1"/>
</dbReference>
<dbReference type="PANTHER" id="PTHR34988">
    <property type="entry name" value="PROTEIN, PUTATIVE-RELATED"/>
    <property type="match status" value="1"/>
</dbReference>
<organism evidence="2 3">
    <name type="scientific">Skermanella stibiiresistens SB22</name>
    <dbReference type="NCBI Taxonomy" id="1385369"/>
    <lineage>
        <taxon>Bacteria</taxon>
        <taxon>Pseudomonadati</taxon>
        <taxon>Pseudomonadota</taxon>
        <taxon>Alphaproteobacteria</taxon>
        <taxon>Rhodospirillales</taxon>
        <taxon>Azospirillaceae</taxon>
        <taxon>Skermanella</taxon>
    </lineage>
</organism>
<dbReference type="Gene3D" id="3.30.1330.80">
    <property type="entry name" value="Hypothetical protein, similar to alpha- acetolactate decarboxylase, domain 2"/>
    <property type="match status" value="1"/>
</dbReference>
<sequence length="147" mass="16025">MTDASPPRHIETPTGYLMVLRQGDDLFARLEALMRDRQVPSASFVGFGFAGKVTFGFYDFDRKRYDPKTYRNLELTNMTGTLAWKDGEPSVHAHGVAGDKTFATVGGHLLGLTVGTGSLEITITVHGERLNREVDPSIGANVLSLSP</sequence>
<dbReference type="CDD" id="cd11378">
    <property type="entry name" value="DUF296"/>
    <property type="match status" value="1"/>
</dbReference>
<dbReference type="STRING" id="1385369.N825_31505"/>
<accession>W9H579</accession>
<dbReference type="InterPro" id="IPR005175">
    <property type="entry name" value="PPC_dom"/>
</dbReference>
<keyword evidence="3" id="KW-1185">Reference proteome</keyword>
<dbReference type="InterPro" id="IPR025707">
    <property type="entry name" value="DNA_bp_PD1"/>
</dbReference>
<feature type="domain" description="PPC" evidence="1">
    <location>
        <begin position="10"/>
        <end position="146"/>
    </location>
</feature>
<comment type="caution">
    <text evidence="2">The sequence shown here is derived from an EMBL/GenBank/DDBJ whole genome shotgun (WGS) entry which is preliminary data.</text>
</comment>
<name>W9H579_9PROT</name>
<dbReference type="RefSeq" id="WP_051511824.1">
    <property type="nucleotide sequence ID" value="NZ_AVFL01000005.1"/>
</dbReference>
<protein>
    <submittedName>
        <fullName evidence="2">DNA-binding protein</fullName>
    </submittedName>
</protein>
<dbReference type="Pfam" id="PF03479">
    <property type="entry name" value="PCC"/>
    <property type="match status" value="1"/>
</dbReference>
<dbReference type="PIRSF" id="PIRSF016702">
    <property type="entry name" value="DNA_bp_PD1"/>
    <property type="match status" value="1"/>
</dbReference>
<evidence type="ECO:0000313" key="2">
    <source>
        <dbReference type="EMBL" id="EWY41184.1"/>
    </source>
</evidence>
<dbReference type="SUPFAM" id="SSF117856">
    <property type="entry name" value="AF0104/ALDC/Ptd012-like"/>
    <property type="match status" value="1"/>
</dbReference>
<dbReference type="PATRIC" id="fig|1385369.3.peg.1943"/>